<dbReference type="InterPro" id="IPR011990">
    <property type="entry name" value="TPR-like_helical_dom_sf"/>
</dbReference>
<keyword evidence="1" id="KW-0802">TPR repeat</keyword>
<evidence type="ECO:0000313" key="3">
    <source>
        <dbReference type="EMBL" id="STR44698.1"/>
    </source>
</evidence>
<dbReference type="InterPro" id="IPR029787">
    <property type="entry name" value="Nucleotide_cyclase"/>
</dbReference>
<evidence type="ECO:0000259" key="2">
    <source>
        <dbReference type="PROSITE" id="PS50887"/>
    </source>
</evidence>
<dbReference type="Gene3D" id="1.25.40.10">
    <property type="entry name" value="Tetratricopeptide repeat domain"/>
    <property type="match status" value="2"/>
</dbReference>
<dbReference type="SUPFAM" id="SSF55073">
    <property type="entry name" value="Nucleotide cyclase"/>
    <property type="match status" value="1"/>
</dbReference>
<dbReference type="SMART" id="SM00267">
    <property type="entry name" value="GGDEF"/>
    <property type="match status" value="1"/>
</dbReference>
<evidence type="ECO:0000313" key="4">
    <source>
        <dbReference type="EMBL" id="TCU86287.1"/>
    </source>
</evidence>
<protein>
    <submittedName>
        <fullName evidence="4">Diguanylate cyclase (GGDEF)-like protein</fullName>
    </submittedName>
    <submittedName>
        <fullName evidence="3">Response regulator PleD</fullName>
    </submittedName>
</protein>
<reference evidence="4 6" key="2">
    <citation type="submission" date="2019-03" db="EMBL/GenBank/DDBJ databases">
        <title>Genomic Encyclopedia of Type Strains, Phase IV (KMG-IV): sequencing the most valuable type-strain genomes for metagenomic binning, comparative biology and taxonomic classification.</title>
        <authorList>
            <person name="Goeker M."/>
        </authorList>
    </citation>
    <scope>NUCLEOTIDE SEQUENCE [LARGE SCALE GENOMIC DNA]</scope>
    <source>
        <strain evidence="4 6">DSM 3764</strain>
    </source>
</reference>
<dbReference type="RefSeq" id="WP_115228468.1">
    <property type="nucleotide sequence ID" value="NZ_CAWOLO010000006.1"/>
</dbReference>
<dbReference type="Proteomes" id="UP000255108">
    <property type="component" value="Unassembled WGS sequence"/>
</dbReference>
<gene>
    <name evidence="4" type="ORF">EV682_106175</name>
    <name evidence="3" type="ORF">NCTC11159_03241</name>
</gene>
<feature type="repeat" description="TPR" evidence="1">
    <location>
        <begin position="192"/>
        <end position="225"/>
    </location>
</feature>
<reference evidence="3 5" key="1">
    <citation type="submission" date="2018-06" db="EMBL/GenBank/DDBJ databases">
        <authorList>
            <consortium name="Pathogen Informatics"/>
            <person name="Doyle S."/>
        </authorList>
    </citation>
    <scope>NUCLEOTIDE SEQUENCE [LARGE SCALE GENOMIC DNA]</scope>
    <source>
        <strain evidence="3 5">NCTC11159</strain>
    </source>
</reference>
<dbReference type="AlphaFoldDB" id="A0A377STT7"/>
<sequence>MSHQQERLLKGRSFYRQGEHALAVSSFLEGIEESLETSGNESIYWIELAHLFRETGQAERALALNQYGLQLAGDDVYLICAARLGLAADLWELNQQEMARAMMQQVVANPQLYQCPYLLERLSQLCIVQEQWLPALSLIEKALVLYQDDPVAMASCGLSLLKLQGRAKVRSEYHDGVSIVQKYMHLLPNAQREIYAELARAYQELGQFSESAAHFMQALQIASKVQKKTRPRRLAAVEYKLRHMTSEIEIELLREKNVAQHQQVQELENVTFRDELTGLHNARYLEICWPGLLDQAREDVALCMLSIGIDQFASIREVFGSELASIAYHQLARILQRHLPAKAVLVCSGSGTFALVFLALEKAEIEQFSARVQQDIALLEYAHLPESLSISMGGAFFQVGDTAEILQLRADLAFFLGQRQGLGQLFWDEETR</sequence>
<proteinExistence type="predicted"/>
<dbReference type="NCBIfam" id="TIGR00254">
    <property type="entry name" value="GGDEF"/>
    <property type="match status" value="1"/>
</dbReference>
<dbReference type="SMART" id="SM00028">
    <property type="entry name" value="TPR"/>
    <property type="match status" value="3"/>
</dbReference>
<dbReference type="PROSITE" id="PS50887">
    <property type="entry name" value="GGDEF"/>
    <property type="match status" value="1"/>
</dbReference>
<dbReference type="EMBL" id="UGHR01000003">
    <property type="protein sequence ID" value="STR44698.1"/>
    <property type="molecule type" value="Genomic_DNA"/>
</dbReference>
<dbReference type="PROSITE" id="PS50005">
    <property type="entry name" value="TPR"/>
    <property type="match status" value="1"/>
</dbReference>
<dbReference type="InterPro" id="IPR043128">
    <property type="entry name" value="Rev_trsase/Diguanyl_cyclase"/>
</dbReference>
<keyword evidence="6" id="KW-1185">Reference proteome</keyword>
<organism evidence="3 5">
    <name type="scientific">Iodobacter fluviatilis</name>
    <dbReference type="NCBI Taxonomy" id="537"/>
    <lineage>
        <taxon>Bacteria</taxon>
        <taxon>Pseudomonadati</taxon>
        <taxon>Pseudomonadota</taxon>
        <taxon>Betaproteobacteria</taxon>
        <taxon>Neisseriales</taxon>
        <taxon>Chitinibacteraceae</taxon>
        <taxon>Iodobacter</taxon>
    </lineage>
</organism>
<dbReference type="Proteomes" id="UP000295794">
    <property type="component" value="Unassembled WGS sequence"/>
</dbReference>
<dbReference type="InterPro" id="IPR019734">
    <property type="entry name" value="TPR_rpt"/>
</dbReference>
<feature type="domain" description="GGDEF" evidence="2">
    <location>
        <begin position="300"/>
        <end position="430"/>
    </location>
</feature>
<evidence type="ECO:0000313" key="6">
    <source>
        <dbReference type="Proteomes" id="UP000295794"/>
    </source>
</evidence>
<dbReference type="InterPro" id="IPR000160">
    <property type="entry name" value="GGDEF_dom"/>
</dbReference>
<accession>A0A377STT7</accession>
<name>A0A377STT7_9NEIS</name>
<dbReference type="EMBL" id="SMBT01000006">
    <property type="protein sequence ID" value="TCU86287.1"/>
    <property type="molecule type" value="Genomic_DNA"/>
</dbReference>
<evidence type="ECO:0000256" key="1">
    <source>
        <dbReference type="PROSITE-ProRule" id="PRU00339"/>
    </source>
</evidence>
<evidence type="ECO:0000313" key="5">
    <source>
        <dbReference type="Proteomes" id="UP000255108"/>
    </source>
</evidence>
<dbReference type="SUPFAM" id="SSF48452">
    <property type="entry name" value="TPR-like"/>
    <property type="match status" value="1"/>
</dbReference>
<dbReference type="OrthoDB" id="8587961at2"/>
<dbReference type="Pfam" id="PF00990">
    <property type="entry name" value="GGDEF"/>
    <property type="match status" value="1"/>
</dbReference>
<dbReference type="Gene3D" id="3.30.70.270">
    <property type="match status" value="1"/>
</dbReference>
<dbReference type="Pfam" id="PF13181">
    <property type="entry name" value="TPR_8"/>
    <property type="match status" value="1"/>
</dbReference>